<accession>A0A939S9S8</accession>
<gene>
    <name evidence="4" type="ORF">J4G43_049415</name>
    <name evidence="3" type="ORF">J4G43_51075</name>
</gene>
<feature type="chain" id="PRO_5037919877" evidence="1">
    <location>
        <begin position="25"/>
        <end position="328"/>
    </location>
</feature>
<feature type="domain" description="DUF3616" evidence="2">
    <location>
        <begin position="36"/>
        <end position="109"/>
    </location>
</feature>
<proteinExistence type="predicted"/>
<feature type="signal peptide" evidence="1">
    <location>
        <begin position="1"/>
        <end position="24"/>
    </location>
</feature>
<dbReference type="EMBL" id="CP086136">
    <property type="protein sequence ID" value="UEM12343.1"/>
    <property type="molecule type" value="Genomic_DNA"/>
</dbReference>
<evidence type="ECO:0000259" key="2">
    <source>
        <dbReference type="Pfam" id="PF12275"/>
    </source>
</evidence>
<evidence type="ECO:0000256" key="1">
    <source>
        <dbReference type="SAM" id="SignalP"/>
    </source>
</evidence>
<sequence length="328" mass="35832">MKRLRVIGFVLAMTCSTAAGQQHAAIVEYSDMCDASAAAAVSADMFIVANDEDNVLRVYRRGEPTVVQAFSLDQFLRPDPDEPEADIEGATRIDERVYWVTSHGQNKNGKNRPSRHRLFATTVAVQDGKVTLTFVGTAYRDLRADLIAAPQLAKYNLKVAATIAPEDPGGFNIEGLAATPDGRLLLGFRNPITEKGKALVVPVENPKEVILGKKAQIGLPIEIVLDGRGIRSIEFNQERNLYFIVAGPYGDVGSFALYTWSGQPEKDPEIVKGMDLSTLSVEAIYFAPGDKMHLHAISDDGGRKINGKDCKKVDRKAQSFRAMSLIIP</sequence>
<dbReference type="EMBL" id="JAGEMI010000001">
    <property type="protein sequence ID" value="MBO1868838.1"/>
    <property type="molecule type" value="Genomic_DNA"/>
</dbReference>
<organism evidence="3">
    <name type="scientific">Bradyrhizobium barranii subsp. barranii</name>
    <dbReference type="NCBI Taxonomy" id="2823807"/>
    <lineage>
        <taxon>Bacteria</taxon>
        <taxon>Pseudomonadati</taxon>
        <taxon>Pseudomonadota</taxon>
        <taxon>Alphaproteobacteria</taxon>
        <taxon>Hyphomicrobiales</taxon>
        <taxon>Nitrobacteraceae</taxon>
        <taxon>Bradyrhizobium</taxon>
        <taxon>Bradyrhizobium barranii</taxon>
    </lineage>
</organism>
<dbReference type="RefSeq" id="WP_208089179.1">
    <property type="nucleotide sequence ID" value="NZ_CP086136.1"/>
</dbReference>
<dbReference type="SUPFAM" id="SSF75011">
    <property type="entry name" value="3-carboxy-cis,cis-mucoante lactonizing enzyme"/>
    <property type="match status" value="1"/>
</dbReference>
<feature type="domain" description="DUF3616" evidence="2">
    <location>
        <begin position="152"/>
        <end position="272"/>
    </location>
</feature>
<dbReference type="Pfam" id="PF12275">
    <property type="entry name" value="DUF3616"/>
    <property type="match status" value="2"/>
</dbReference>
<keyword evidence="1" id="KW-0732">Signal</keyword>
<dbReference type="Proteomes" id="UP000664702">
    <property type="component" value="Chromosome"/>
</dbReference>
<evidence type="ECO:0000313" key="3">
    <source>
        <dbReference type="EMBL" id="MBO1868838.1"/>
    </source>
</evidence>
<reference evidence="3" key="1">
    <citation type="submission" date="2021-03" db="EMBL/GenBank/DDBJ databases">
        <title>Whole Genome Sequence of Bradyrhizobium sp. Strain 144S4.</title>
        <authorList>
            <person name="Bromfield E.S.P."/>
            <person name="Cloutier S."/>
        </authorList>
    </citation>
    <scope>NUCLEOTIDE SEQUENCE [LARGE SCALE GENOMIC DNA]</scope>
    <source>
        <strain evidence="3">144S4</strain>
    </source>
</reference>
<dbReference type="InterPro" id="IPR022060">
    <property type="entry name" value="DUF3616"/>
</dbReference>
<reference evidence="4 5" key="2">
    <citation type="journal article" date="2022" name="Int. J. Syst. Evol. Microbiol.">
        <title>Strains of Bradyrhizobium barranii sp. nov. associated with legumes native to Canada are symbionts of soybeans and belong to different subspecies (subsp. barranii subsp. nov. and subsp. apii subsp. nov.) and symbiovars (sv. glycinearum and sv. septentrionale).</title>
        <authorList>
            <person name="Bromfield E.S.P."/>
            <person name="Cloutier S."/>
            <person name="Wasai-Hara S."/>
            <person name="Minamisawa K."/>
        </authorList>
    </citation>
    <scope>NUCLEOTIDE SEQUENCE [LARGE SCALE GENOMIC DNA]</scope>
    <source>
        <strain evidence="4 5">144S4</strain>
    </source>
</reference>
<name>A0A939S9S8_9BRAD</name>
<evidence type="ECO:0000313" key="5">
    <source>
        <dbReference type="Proteomes" id="UP000664702"/>
    </source>
</evidence>
<evidence type="ECO:0000313" key="4">
    <source>
        <dbReference type="EMBL" id="UEM12343.1"/>
    </source>
</evidence>
<protein>
    <submittedName>
        <fullName evidence="3">DUF3616 domain-containing protein</fullName>
    </submittedName>
</protein>
<dbReference type="KEGG" id="bban:J4G43_049415"/>
<dbReference type="AlphaFoldDB" id="A0A939S9S8"/>